<accession>A0A3E3IN64</accession>
<reference evidence="2 3" key="1">
    <citation type="submission" date="2018-08" db="EMBL/GenBank/DDBJ databases">
        <title>A genome reference for cultivated species of the human gut microbiota.</title>
        <authorList>
            <person name="Zou Y."/>
            <person name="Xue W."/>
            <person name="Luo G."/>
        </authorList>
    </citation>
    <scope>NUCLEOTIDE SEQUENCE [LARGE SCALE GENOMIC DNA]</scope>
    <source>
        <strain evidence="2 3">AF26-4BH</strain>
    </source>
</reference>
<sequence length="223" mass="25872">MSSRGFQVKKQKIYFAVIIVSLMSEIFITGHIINYEAFFRDKYVIAGKMPSYVYPGLQYSLFVLCILLVLLIIGIFLRGKLPVYSWVIFSAVCLLVSIYSILTAVRSYNFMERYEPEGTIMQGTTLEDLSLIYNSQKSIAIYFKKDDCPACISIEGGLASYFRENNVDYVCYSTTMDKELRPDYLHEQLMKYGIQSVPSIVFLENGKVTEKWEYEDIEKRLYH</sequence>
<keyword evidence="1" id="KW-0472">Membrane</keyword>
<evidence type="ECO:0000256" key="1">
    <source>
        <dbReference type="SAM" id="Phobius"/>
    </source>
</evidence>
<protein>
    <recommendedName>
        <fullName evidence="4">Thioredoxin</fullName>
    </recommendedName>
</protein>
<name>A0A3E3IN64_9FIRM</name>
<dbReference type="AlphaFoldDB" id="A0A3E3IN64"/>
<evidence type="ECO:0008006" key="4">
    <source>
        <dbReference type="Google" id="ProtNLM"/>
    </source>
</evidence>
<organism evidence="2 3">
    <name type="scientific">Eisenbergiella massiliensis</name>
    <dbReference type="NCBI Taxonomy" id="1720294"/>
    <lineage>
        <taxon>Bacteria</taxon>
        <taxon>Bacillati</taxon>
        <taxon>Bacillota</taxon>
        <taxon>Clostridia</taxon>
        <taxon>Lachnospirales</taxon>
        <taxon>Lachnospiraceae</taxon>
        <taxon>Eisenbergiella</taxon>
    </lineage>
</organism>
<feature type="transmembrane region" description="Helical" evidence="1">
    <location>
        <begin position="13"/>
        <end position="35"/>
    </location>
</feature>
<keyword evidence="1" id="KW-0812">Transmembrane</keyword>
<evidence type="ECO:0000313" key="2">
    <source>
        <dbReference type="EMBL" id="RGE68462.1"/>
    </source>
</evidence>
<dbReference type="InterPro" id="IPR036249">
    <property type="entry name" value="Thioredoxin-like_sf"/>
</dbReference>
<feature type="transmembrane region" description="Helical" evidence="1">
    <location>
        <begin position="56"/>
        <end position="77"/>
    </location>
</feature>
<proteinExistence type="predicted"/>
<evidence type="ECO:0000313" key="3">
    <source>
        <dbReference type="Proteomes" id="UP000261166"/>
    </source>
</evidence>
<dbReference type="EMBL" id="QVLU01000020">
    <property type="protein sequence ID" value="RGE68462.1"/>
    <property type="molecule type" value="Genomic_DNA"/>
</dbReference>
<dbReference type="Gene3D" id="3.40.30.10">
    <property type="entry name" value="Glutaredoxin"/>
    <property type="match status" value="1"/>
</dbReference>
<keyword evidence="1" id="KW-1133">Transmembrane helix</keyword>
<gene>
    <name evidence="2" type="ORF">DWY69_19750</name>
</gene>
<dbReference type="RefSeq" id="WP_025487767.1">
    <property type="nucleotide sequence ID" value="NZ_JBKVAZ010000020.1"/>
</dbReference>
<feature type="transmembrane region" description="Helical" evidence="1">
    <location>
        <begin position="83"/>
        <end position="105"/>
    </location>
</feature>
<dbReference type="Pfam" id="PF20207">
    <property type="entry name" value="DUF6568"/>
    <property type="match status" value="1"/>
</dbReference>
<dbReference type="InterPro" id="IPR046698">
    <property type="entry name" value="PedC-like"/>
</dbReference>
<dbReference type="Proteomes" id="UP000261166">
    <property type="component" value="Unassembled WGS sequence"/>
</dbReference>
<dbReference type="OrthoDB" id="32134at2"/>
<comment type="caution">
    <text evidence="2">The sequence shown here is derived from an EMBL/GenBank/DDBJ whole genome shotgun (WGS) entry which is preliminary data.</text>
</comment>
<dbReference type="SUPFAM" id="SSF52833">
    <property type="entry name" value="Thioredoxin-like"/>
    <property type="match status" value="1"/>
</dbReference>